<organism evidence="3 4">
    <name type="scientific">Bythopirellula polymerisocia</name>
    <dbReference type="NCBI Taxonomy" id="2528003"/>
    <lineage>
        <taxon>Bacteria</taxon>
        <taxon>Pseudomonadati</taxon>
        <taxon>Planctomycetota</taxon>
        <taxon>Planctomycetia</taxon>
        <taxon>Pirellulales</taxon>
        <taxon>Lacipirellulaceae</taxon>
        <taxon>Bythopirellula</taxon>
    </lineage>
</organism>
<feature type="transmembrane region" description="Helical" evidence="2">
    <location>
        <begin position="432"/>
        <end position="453"/>
    </location>
</feature>
<evidence type="ECO:0008006" key="5">
    <source>
        <dbReference type="Google" id="ProtNLM"/>
    </source>
</evidence>
<name>A0A5C6CVH7_9BACT</name>
<feature type="transmembrane region" description="Helical" evidence="2">
    <location>
        <begin position="123"/>
        <end position="142"/>
    </location>
</feature>
<evidence type="ECO:0000256" key="2">
    <source>
        <dbReference type="SAM" id="Phobius"/>
    </source>
</evidence>
<feature type="transmembrane region" description="Helical" evidence="2">
    <location>
        <begin position="366"/>
        <end position="387"/>
    </location>
</feature>
<comment type="caution">
    <text evidence="3">The sequence shown here is derived from an EMBL/GenBank/DDBJ whole genome shotgun (WGS) entry which is preliminary data.</text>
</comment>
<reference evidence="3 4" key="1">
    <citation type="submission" date="2019-02" db="EMBL/GenBank/DDBJ databases">
        <title>Deep-cultivation of Planctomycetes and their phenomic and genomic characterization uncovers novel biology.</title>
        <authorList>
            <person name="Wiegand S."/>
            <person name="Jogler M."/>
            <person name="Boedeker C."/>
            <person name="Pinto D."/>
            <person name="Vollmers J."/>
            <person name="Rivas-Marin E."/>
            <person name="Kohn T."/>
            <person name="Peeters S.H."/>
            <person name="Heuer A."/>
            <person name="Rast P."/>
            <person name="Oberbeckmann S."/>
            <person name="Bunk B."/>
            <person name="Jeske O."/>
            <person name="Meyerdierks A."/>
            <person name="Storesund J.E."/>
            <person name="Kallscheuer N."/>
            <person name="Luecker S."/>
            <person name="Lage O.M."/>
            <person name="Pohl T."/>
            <person name="Merkel B.J."/>
            <person name="Hornburger P."/>
            <person name="Mueller R.-W."/>
            <person name="Bruemmer F."/>
            <person name="Labrenz M."/>
            <person name="Spormann A.M."/>
            <person name="Op Den Camp H."/>
            <person name="Overmann J."/>
            <person name="Amann R."/>
            <person name="Jetten M.S.M."/>
            <person name="Mascher T."/>
            <person name="Medema M.H."/>
            <person name="Devos D.P."/>
            <person name="Kaster A.-K."/>
            <person name="Ovreas L."/>
            <person name="Rohde M."/>
            <person name="Galperin M.Y."/>
            <person name="Jogler C."/>
        </authorList>
    </citation>
    <scope>NUCLEOTIDE SEQUENCE [LARGE SCALE GENOMIC DNA]</scope>
    <source>
        <strain evidence="3 4">Pla144</strain>
    </source>
</reference>
<feature type="transmembrane region" description="Helical" evidence="2">
    <location>
        <begin position="490"/>
        <end position="509"/>
    </location>
</feature>
<dbReference type="EMBL" id="SJPS01000003">
    <property type="protein sequence ID" value="TWU27451.1"/>
    <property type="molecule type" value="Genomic_DNA"/>
</dbReference>
<feature type="region of interest" description="Disordered" evidence="1">
    <location>
        <begin position="1"/>
        <end position="32"/>
    </location>
</feature>
<proteinExistence type="predicted"/>
<feature type="transmembrane region" description="Helical" evidence="2">
    <location>
        <begin position="79"/>
        <end position="102"/>
    </location>
</feature>
<feature type="transmembrane region" description="Helical" evidence="2">
    <location>
        <begin position="49"/>
        <end position="67"/>
    </location>
</feature>
<evidence type="ECO:0000313" key="3">
    <source>
        <dbReference type="EMBL" id="TWU27451.1"/>
    </source>
</evidence>
<evidence type="ECO:0000256" key="1">
    <source>
        <dbReference type="SAM" id="MobiDB-lite"/>
    </source>
</evidence>
<feature type="transmembrane region" description="Helical" evidence="2">
    <location>
        <begin position="302"/>
        <end position="325"/>
    </location>
</feature>
<feature type="transmembrane region" description="Helical" evidence="2">
    <location>
        <begin position="465"/>
        <end position="484"/>
    </location>
</feature>
<feature type="transmembrane region" description="Helical" evidence="2">
    <location>
        <begin position="407"/>
        <end position="426"/>
    </location>
</feature>
<keyword evidence="4" id="KW-1185">Reference proteome</keyword>
<dbReference type="Proteomes" id="UP000318437">
    <property type="component" value="Unassembled WGS sequence"/>
</dbReference>
<keyword evidence="2" id="KW-1133">Transmembrane helix</keyword>
<keyword evidence="2" id="KW-0812">Transmembrane</keyword>
<evidence type="ECO:0000313" key="4">
    <source>
        <dbReference type="Proteomes" id="UP000318437"/>
    </source>
</evidence>
<gene>
    <name evidence="3" type="ORF">Pla144_22240</name>
</gene>
<dbReference type="RefSeq" id="WP_231936303.1">
    <property type="nucleotide sequence ID" value="NZ_SJPS01000003.1"/>
</dbReference>
<protein>
    <recommendedName>
        <fullName evidence="5">Amino acid transporter</fullName>
    </recommendedName>
</protein>
<feature type="transmembrane region" description="Helical" evidence="2">
    <location>
        <begin position="168"/>
        <end position="187"/>
    </location>
</feature>
<feature type="transmembrane region" description="Helical" evidence="2">
    <location>
        <begin position="194"/>
        <end position="220"/>
    </location>
</feature>
<sequence length="677" mass="74427">MEIRKDDSSDSEQQEVNSVEAIPSSEERSGIMPPSELIAHPRQEHHQSFWLWVMCLTGVDYFSTLGYQPSLAYEAAGRLAPIATLLLIAVTLGCALPVYRFVATKSPHGQGSIAMLEKLASGWGSKIIVLVLLGFAATDFIITKTLSAADAAAHLVHNPYWQDLPSVFQGQMTLTMGLLVLLGGMFLRGFREVIGIAVFLVGMYLLLNLIVIGSGLYFIADHGTLFGDWWSQVLTGDWEIPNPPVGGNGLFPILATCLILFPKLALGLSGFETGVVVMPLVRGDIDDNLDQPLGRIRNTQRLLLTSATIMSILLFGSSLVVSTLIKESELRGGAAADRALAFLAHGESHFTISPIFGENFGAFYDLFTVLILWFAGASAMSGLLNIIPRYLPRYGMAPQWAEATRPLVVLLTFVSLLVTWIFDASVEAQGEAYATGVMVLMSSAAIAVVIDIWQESRALGSPRIAWGYVVATLVFCYTTIAIMFEKPDGTQIAGVFILSVIVASAISRIKRSTELRFDRFEFADEESRVLWETLKYLDFPVLVPHRPGRHSLEQKERSIRQTHRLGEEIPIVFIETFLGDTSEFTQSPTISVLEESGRFVVELTKCVSIAHAIALVSLELAQSGKVPEIHFGWSERSPLTASLDFVLFGEGNIPWLVRELIRRAEPDPEKRPRVLIG</sequence>
<dbReference type="AlphaFoldDB" id="A0A5C6CVH7"/>
<feature type="transmembrane region" description="Helical" evidence="2">
    <location>
        <begin position="253"/>
        <end position="281"/>
    </location>
</feature>
<keyword evidence="2" id="KW-0472">Membrane</keyword>
<accession>A0A5C6CVH7</accession>